<comment type="caution">
    <text evidence="2">The sequence shown here is derived from an EMBL/GenBank/DDBJ whole genome shotgun (WGS) entry which is preliminary data.</text>
</comment>
<dbReference type="Proteomes" id="UP001283361">
    <property type="component" value="Unassembled WGS sequence"/>
</dbReference>
<name>A0AAE0YG62_9GAST</name>
<evidence type="ECO:0000313" key="3">
    <source>
        <dbReference type="Proteomes" id="UP001283361"/>
    </source>
</evidence>
<keyword evidence="3" id="KW-1185">Reference proteome</keyword>
<feature type="region of interest" description="Disordered" evidence="1">
    <location>
        <begin position="1"/>
        <end position="40"/>
    </location>
</feature>
<dbReference type="EMBL" id="JAWDGP010006253">
    <property type="protein sequence ID" value="KAK3744686.1"/>
    <property type="molecule type" value="Genomic_DNA"/>
</dbReference>
<gene>
    <name evidence="2" type="ORF">RRG08_062335</name>
</gene>
<sequence>MENFKPGSKCELGLSSSPSRASTEDYEDYTGAPGLSRGLSSVDDIVGICDSRV</sequence>
<organism evidence="2 3">
    <name type="scientific">Elysia crispata</name>
    <name type="common">lettuce slug</name>
    <dbReference type="NCBI Taxonomy" id="231223"/>
    <lineage>
        <taxon>Eukaryota</taxon>
        <taxon>Metazoa</taxon>
        <taxon>Spiralia</taxon>
        <taxon>Lophotrochozoa</taxon>
        <taxon>Mollusca</taxon>
        <taxon>Gastropoda</taxon>
        <taxon>Heterobranchia</taxon>
        <taxon>Euthyneura</taxon>
        <taxon>Panpulmonata</taxon>
        <taxon>Sacoglossa</taxon>
        <taxon>Placobranchoidea</taxon>
        <taxon>Plakobranchidae</taxon>
        <taxon>Elysia</taxon>
    </lineage>
</organism>
<reference evidence="2" key="1">
    <citation type="journal article" date="2023" name="G3 (Bethesda)">
        <title>A reference genome for the long-term kleptoplast-retaining sea slug Elysia crispata morphotype clarki.</title>
        <authorList>
            <person name="Eastman K.E."/>
            <person name="Pendleton A.L."/>
            <person name="Shaikh M.A."/>
            <person name="Suttiyut T."/>
            <person name="Ogas R."/>
            <person name="Tomko P."/>
            <person name="Gavelis G."/>
            <person name="Widhalm J.R."/>
            <person name="Wisecaver J.H."/>
        </authorList>
    </citation>
    <scope>NUCLEOTIDE SEQUENCE</scope>
    <source>
        <strain evidence="2">ECLA1</strain>
    </source>
</reference>
<evidence type="ECO:0000313" key="2">
    <source>
        <dbReference type="EMBL" id="KAK3744686.1"/>
    </source>
</evidence>
<protein>
    <submittedName>
        <fullName evidence="2">Uncharacterized protein</fullName>
    </submittedName>
</protein>
<proteinExistence type="predicted"/>
<accession>A0AAE0YG62</accession>
<dbReference type="AlphaFoldDB" id="A0AAE0YG62"/>
<evidence type="ECO:0000256" key="1">
    <source>
        <dbReference type="SAM" id="MobiDB-lite"/>
    </source>
</evidence>